<gene>
    <name evidence="7" type="ORF">EZV62_027807</name>
</gene>
<dbReference type="PROSITE" id="PS00467">
    <property type="entry name" value="RIBOSOMAL_L2"/>
    <property type="match status" value="1"/>
</dbReference>
<feature type="domain" description="Large ribosomal subunit protein uL2 C-terminal" evidence="6">
    <location>
        <begin position="72"/>
        <end position="200"/>
    </location>
</feature>
<evidence type="ECO:0000259" key="6">
    <source>
        <dbReference type="SMART" id="SM01382"/>
    </source>
</evidence>
<evidence type="ECO:0000256" key="5">
    <source>
        <dbReference type="ARBA" id="ARBA00023274"/>
    </source>
</evidence>
<dbReference type="EMBL" id="VAHF01000014">
    <property type="protein sequence ID" value="TXG46733.1"/>
    <property type="molecule type" value="Genomic_DNA"/>
</dbReference>
<dbReference type="InterPro" id="IPR002171">
    <property type="entry name" value="Ribosomal_uL2"/>
</dbReference>
<keyword evidence="4 7" id="KW-0496">Mitochondrion</keyword>
<dbReference type="Gene3D" id="2.30.30.30">
    <property type="match status" value="1"/>
</dbReference>
<keyword evidence="3" id="KW-0689">Ribosomal protein</keyword>
<sequence>MYDIKVNSSDGMLAISALDVLVVQYQSAFKVKCAFAFVHSFIQSLESVIEFPVKEADSQPYYRYLVNQSSPIPTGSRYYVLEVELVEEGGVSTSQDDVMGPGAKLARAAGTFAKIMKEPAPPKLSLRLVRLPSGVEKVIDSRCRATIGIVSNPNHGARKLRKAGQSRRLGGRPIVRGVAINPVDHPHGGARQDRLLTNKARLTRNLSHDSSCPSCGHDVEDTLHVLRDCARAKTVWSVLVENSVQQRFFSLDLADWIDSNISGQLKGNKTVTNWQLTFREDAKKVATCIPFLVPGQESNGYLGFAGGLGQRNGIEEVLASGGRST</sequence>
<dbReference type="AlphaFoldDB" id="A0A5C7GQ80"/>
<dbReference type="InterPro" id="IPR022671">
    <property type="entry name" value="Ribosomal_uL2_CS"/>
</dbReference>
<comment type="similarity">
    <text evidence="2">Belongs to the universal ribosomal protein uL2 family.</text>
</comment>
<evidence type="ECO:0000313" key="8">
    <source>
        <dbReference type="Proteomes" id="UP000323000"/>
    </source>
</evidence>
<proteinExistence type="inferred from homology"/>
<evidence type="ECO:0000256" key="1">
    <source>
        <dbReference type="ARBA" id="ARBA00004173"/>
    </source>
</evidence>
<evidence type="ECO:0000256" key="4">
    <source>
        <dbReference type="ARBA" id="ARBA00023128"/>
    </source>
</evidence>
<reference evidence="8" key="1">
    <citation type="journal article" date="2019" name="Gigascience">
        <title>De novo genome assembly of the endangered Acer yangbiense, a plant species with extremely small populations endemic to Yunnan Province, China.</title>
        <authorList>
            <person name="Yang J."/>
            <person name="Wariss H.M."/>
            <person name="Tao L."/>
            <person name="Zhang R."/>
            <person name="Yun Q."/>
            <person name="Hollingsworth P."/>
            <person name="Dao Z."/>
            <person name="Luo G."/>
            <person name="Guo H."/>
            <person name="Ma Y."/>
            <person name="Sun W."/>
        </authorList>
    </citation>
    <scope>NUCLEOTIDE SEQUENCE [LARGE SCALE GENOMIC DNA]</scope>
    <source>
        <strain evidence="8">cv. Malutang</strain>
    </source>
</reference>
<dbReference type="PANTHER" id="PTHR13691">
    <property type="entry name" value="RIBOSOMAL PROTEIN L2"/>
    <property type="match status" value="1"/>
</dbReference>
<dbReference type="GO" id="GO:0003723">
    <property type="term" value="F:RNA binding"/>
    <property type="evidence" value="ECO:0007669"/>
    <property type="project" value="TreeGrafter"/>
</dbReference>
<dbReference type="PANTHER" id="PTHR13691:SF72">
    <property type="entry name" value="EXPRESSED PROTEIN"/>
    <property type="match status" value="1"/>
</dbReference>
<accession>A0A5C7GQ80</accession>
<dbReference type="GO" id="GO:0032543">
    <property type="term" value="P:mitochondrial translation"/>
    <property type="evidence" value="ECO:0007669"/>
    <property type="project" value="TreeGrafter"/>
</dbReference>
<protein>
    <recommendedName>
        <fullName evidence="6">Large ribosomal subunit protein uL2 C-terminal domain-containing protein</fullName>
    </recommendedName>
</protein>
<geneLocation type="mitochondrion" evidence="7"/>
<dbReference type="SMART" id="SM01382">
    <property type="entry name" value="Ribosomal_L2_C"/>
    <property type="match status" value="1"/>
</dbReference>
<comment type="caution">
    <text evidence="7">The sequence shown here is derived from an EMBL/GenBank/DDBJ whole genome shotgun (WGS) entry which is preliminary data.</text>
</comment>
<keyword evidence="5" id="KW-0687">Ribonucleoprotein</keyword>
<dbReference type="GO" id="GO:0003735">
    <property type="term" value="F:structural constituent of ribosome"/>
    <property type="evidence" value="ECO:0007669"/>
    <property type="project" value="InterPro"/>
</dbReference>
<keyword evidence="8" id="KW-1185">Reference proteome</keyword>
<dbReference type="Proteomes" id="UP000323000">
    <property type="component" value="Mitochondrion MT"/>
</dbReference>
<dbReference type="GO" id="GO:0005762">
    <property type="term" value="C:mitochondrial large ribosomal subunit"/>
    <property type="evidence" value="ECO:0007669"/>
    <property type="project" value="TreeGrafter"/>
</dbReference>
<evidence type="ECO:0000256" key="3">
    <source>
        <dbReference type="ARBA" id="ARBA00022980"/>
    </source>
</evidence>
<dbReference type="InterPro" id="IPR008991">
    <property type="entry name" value="Translation_prot_SH3-like_sf"/>
</dbReference>
<dbReference type="InterPro" id="IPR014722">
    <property type="entry name" value="Rib_uL2_dom2"/>
</dbReference>
<evidence type="ECO:0000256" key="2">
    <source>
        <dbReference type="ARBA" id="ARBA00005636"/>
    </source>
</evidence>
<dbReference type="SUPFAM" id="SSF50104">
    <property type="entry name" value="Translation proteins SH3-like domain"/>
    <property type="match status" value="1"/>
</dbReference>
<dbReference type="Gene3D" id="4.10.950.10">
    <property type="entry name" value="Ribosomal protein L2, domain 3"/>
    <property type="match status" value="1"/>
</dbReference>
<comment type="subcellular location">
    <subcellularLocation>
        <location evidence="1">Mitochondrion</location>
    </subcellularLocation>
</comment>
<dbReference type="InterPro" id="IPR022669">
    <property type="entry name" value="Ribosomal_uL2_C"/>
</dbReference>
<evidence type="ECO:0000313" key="7">
    <source>
        <dbReference type="EMBL" id="TXG46733.1"/>
    </source>
</evidence>
<dbReference type="Pfam" id="PF03947">
    <property type="entry name" value="Ribosomal_L2_C"/>
    <property type="match status" value="1"/>
</dbReference>
<name>A0A5C7GQ80_9ROSI</name>
<organism evidence="7 8">
    <name type="scientific">Acer yangbiense</name>
    <dbReference type="NCBI Taxonomy" id="1000413"/>
    <lineage>
        <taxon>Eukaryota</taxon>
        <taxon>Viridiplantae</taxon>
        <taxon>Streptophyta</taxon>
        <taxon>Embryophyta</taxon>
        <taxon>Tracheophyta</taxon>
        <taxon>Spermatophyta</taxon>
        <taxon>Magnoliopsida</taxon>
        <taxon>eudicotyledons</taxon>
        <taxon>Gunneridae</taxon>
        <taxon>Pentapetalae</taxon>
        <taxon>rosids</taxon>
        <taxon>malvids</taxon>
        <taxon>Sapindales</taxon>
        <taxon>Sapindaceae</taxon>
        <taxon>Hippocastanoideae</taxon>
        <taxon>Acereae</taxon>
        <taxon>Acer</taxon>
    </lineage>
</organism>
<dbReference type="InterPro" id="IPR014726">
    <property type="entry name" value="Ribosomal_uL2_dom3"/>
</dbReference>